<accession>W7BJB4</accession>
<reference evidence="1 2" key="1">
    <citation type="journal article" date="2014" name="Int. J. Syst. Evol. Microbiol.">
        <title>Listeria floridensis sp. nov., Listeria aquatica sp. nov., Listeria cornellensis sp. nov., Listeria riparia sp. nov. and Listeria grandensis sp. nov., from agricultural and natural environments.</title>
        <authorList>
            <person name="den Bakker H.C."/>
            <person name="Warchocki S."/>
            <person name="Wright E.M."/>
            <person name="Allred A.F."/>
            <person name="Ahlstrom C."/>
            <person name="Manuel C.S."/>
            <person name="Stasiewicz M.J."/>
            <person name="Burrell A."/>
            <person name="Roof S."/>
            <person name="Strawn L."/>
            <person name="Fortes E.D."/>
            <person name="Nightingale K.K."/>
            <person name="Kephart D."/>
            <person name="Wiedmann M."/>
        </authorList>
    </citation>
    <scope>NUCLEOTIDE SEQUENCE [LARGE SCALE GENOMIC DNA]</scope>
    <source>
        <strain evidence="2">FSL F6-971</strain>
    </source>
</reference>
<organism evidence="1 2">
    <name type="scientific">Listeria grandensis FSL F6-0971</name>
    <dbReference type="NCBI Taxonomy" id="1265819"/>
    <lineage>
        <taxon>Bacteria</taxon>
        <taxon>Bacillati</taxon>
        <taxon>Bacillota</taxon>
        <taxon>Bacilli</taxon>
        <taxon>Bacillales</taxon>
        <taxon>Listeriaceae</taxon>
        <taxon>Listeria</taxon>
    </lineage>
</organism>
<dbReference type="PATRIC" id="fig|1265819.5.peg.1760"/>
<dbReference type="STRING" id="1265819.PGRAN_08841"/>
<dbReference type="Proteomes" id="UP000019253">
    <property type="component" value="Unassembled WGS sequence"/>
</dbReference>
<evidence type="ECO:0000313" key="2">
    <source>
        <dbReference type="Proteomes" id="UP000019253"/>
    </source>
</evidence>
<name>W7BJB4_9LIST</name>
<dbReference type="EMBL" id="AODD01000012">
    <property type="protein sequence ID" value="EUJ23271.1"/>
    <property type="molecule type" value="Genomic_DNA"/>
</dbReference>
<keyword evidence="2" id="KW-1185">Reference proteome</keyword>
<dbReference type="Gene3D" id="3.40.50.2300">
    <property type="match status" value="1"/>
</dbReference>
<sequence>MHIYIIEDNLKFRADLVTLIKNMYNPFLFGDWEIKIITNIFSMDTLDIQNDSIFFLDIDLKSSINGLDIGTEIRKRNSKCYILFLTSYPDFGREMINSNIYPTAYLIKTADKAILSSEIFTALSNIQAELKKQRETGKQSYFNKPKKAHCFSFGRHSLYYNCCWYEKYFTHYNHL</sequence>
<dbReference type="InterPro" id="IPR011006">
    <property type="entry name" value="CheY-like_superfamily"/>
</dbReference>
<gene>
    <name evidence="1" type="ORF">PGRAN_08841</name>
</gene>
<comment type="caution">
    <text evidence="1">The sequence shown here is derived from an EMBL/GenBank/DDBJ whole genome shotgun (WGS) entry which is preliminary data.</text>
</comment>
<dbReference type="SUPFAM" id="SSF52172">
    <property type="entry name" value="CheY-like"/>
    <property type="match status" value="1"/>
</dbReference>
<dbReference type="RefSeq" id="WP_036066395.1">
    <property type="nucleotide sequence ID" value="NZ_AODD01000012.1"/>
</dbReference>
<protein>
    <submittedName>
        <fullName evidence="1">Response regulator</fullName>
    </submittedName>
</protein>
<dbReference type="AlphaFoldDB" id="W7BJB4"/>
<evidence type="ECO:0000313" key="1">
    <source>
        <dbReference type="EMBL" id="EUJ23271.1"/>
    </source>
</evidence>
<proteinExistence type="predicted"/>